<dbReference type="PANTHER" id="PTHR31911:SF1">
    <property type="entry name" value="FAMILY WITH SEQUENCE SIMILARITY 133 MEMBER B-RELATED"/>
    <property type="match status" value="1"/>
</dbReference>
<dbReference type="EMBL" id="CAKKTJ010000322">
    <property type="protein sequence ID" value="CAH0480002.1"/>
    <property type="molecule type" value="Genomic_DNA"/>
</dbReference>
<sequence>MDQDDTMALYERILSLIKPAELHYSSNDVLQDDFNSLKNSVDCVLASFVKVAEVRDAVNQLEQGKASSYRSASLMDQMDCTMQLQKTLGDRLEKIATGMEVVDVKYAREQDERHDKRKRKEKKHVYKEEEKGEEGLSLLLHEESTSYVSNEAEEEEEDSRCKKQKREVFEENETRVEKNGLKTKKQRNDLLIAHEALTEIMKVKTVNKRMPFESRKSWVIALFNIKRVLKHQSSRSDETTDNVAADVAARALEAAADVFTNLEWTGEHIEDVRSVIAALTDACSKNETLRAAFHRARTQLERLEMSIPVALEQLSVNTKPASARKSVEHQLQTYHDLAGDMDAHPPGAKTDQIIKALTAMQQVVAGDVFGVHQIDVRYSTSDVSRWIGETETPVQNNLLKEYTRYANGIIAYSKNFPSKPKQMEWQRLGTSILTLLDEKINSSQPARAIHSHMRFSNQVDKVVKTFSKVVSYQSKDWNPYSDHTVRKGLKMLTACIQMITKKTHRDKRLKTFMETQGTPMPATVLELGCGHGLPGIHALVRGAQQVTFSDYNKEVLELTTCPNVLRNVDEYLFKRAKFYAGAWSNISRYMEEVEQKTYEQMQYDLILTAETIYTEAVAVELYQTIKRHLRHVPNARALIAAKKYYFGTNGSVQHFVSLVEADGVFQAETVWEECDYRSNIREIMQLTYLNVT</sequence>
<dbReference type="InterPro" id="IPR019410">
    <property type="entry name" value="Methyltransf_16"/>
</dbReference>
<gene>
    <name evidence="3" type="ORF">PBS003_LOCUS6629</name>
</gene>
<proteinExistence type="inferred from homology"/>
<dbReference type="InterPro" id="IPR026766">
    <property type="entry name" value="Fam133"/>
</dbReference>
<dbReference type="Proteomes" id="UP001160483">
    <property type="component" value="Unassembled WGS sequence"/>
</dbReference>
<dbReference type="CDD" id="cd02440">
    <property type="entry name" value="AdoMet_MTases"/>
    <property type="match status" value="1"/>
</dbReference>
<dbReference type="Gene3D" id="3.40.50.150">
    <property type="entry name" value="Vaccinia Virus protein VP39"/>
    <property type="match status" value="1"/>
</dbReference>
<name>A0AAU9LAQ6_9STRA</name>
<dbReference type="AlphaFoldDB" id="A0AAU9LAQ6"/>
<feature type="region of interest" description="Disordered" evidence="2">
    <location>
        <begin position="109"/>
        <end position="134"/>
    </location>
</feature>
<dbReference type="InterPro" id="IPR029063">
    <property type="entry name" value="SAM-dependent_MTases_sf"/>
</dbReference>
<accession>A0AAU9LAQ6</accession>
<reference evidence="3" key="1">
    <citation type="submission" date="2021-11" db="EMBL/GenBank/DDBJ databases">
        <authorList>
            <person name="Islam A."/>
            <person name="Islam S."/>
            <person name="Flora M.S."/>
            <person name="Rahman M."/>
            <person name="Ziaur R.M."/>
            <person name="Epstein J.H."/>
            <person name="Hassan M."/>
            <person name="Klassen M."/>
            <person name="Woodard K."/>
            <person name="Webb A."/>
            <person name="Webby R.J."/>
            <person name="El Zowalaty M.E."/>
        </authorList>
    </citation>
    <scope>NUCLEOTIDE SEQUENCE</scope>
    <source>
        <strain evidence="3">Pbs3</strain>
    </source>
</reference>
<evidence type="ECO:0000256" key="2">
    <source>
        <dbReference type="SAM" id="MobiDB-lite"/>
    </source>
</evidence>
<protein>
    <submittedName>
        <fullName evidence="3">Uncharacterized protein</fullName>
    </submittedName>
</protein>
<evidence type="ECO:0000313" key="3">
    <source>
        <dbReference type="EMBL" id="CAH0480002.1"/>
    </source>
</evidence>
<dbReference type="Pfam" id="PF10294">
    <property type="entry name" value="Methyltransf_16"/>
    <property type="match status" value="1"/>
</dbReference>
<feature type="compositionally biased region" description="Basic residues" evidence="2">
    <location>
        <begin position="115"/>
        <end position="125"/>
    </location>
</feature>
<comment type="similarity">
    <text evidence="1">Belongs to the FAM133 family.</text>
</comment>
<evidence type="ECO:0000313" key="4">
    <source>
        <dbReference type="Proteomes" id="UP001160483"/>
    </source>
</evidence>
<evidence type="ECO:0000256" key="1">
    <source>
        <dbReference type="ARBA" id="ARBA00009569"/>
    </source>
</evidence>
<dbReference type="PANTHER" id="PTHR31911">
    <property type="entry name" value="PROTEIN FAM133"/>
    <property type="match status" value="1"/>
</dbReference>
<organism evidence="3 4">
    <name type="scientific">Peronospora belbahrii</name>
    <dbReference type="NCBI Taxonomy" id="622444"/>
    <lineage>
        <taxon>Eukaryota</taxon>
        <taxon>Sar</taxon>
        <taxon>Stramenopiles</taxon>
        <taxon>Oomycota</taxon>
        <taxon>Peronosporomycetes</taxon>
        <taxon>Peronosporales</taxon>
        <taxon>Peronosporaceae</taxon>
        <taxon>Peronospora</taxon>
    </lineage>
</organism>
<dbReference type="SUPFAM" id="SSF53335">
    <property type="entry name" value="S-adenosyl-L-methionine-dependent methyltransferases"/>
    <property type="match status" value="1"/>
</dbReference>
<comment type="caution">
    <text evidence="3">The sequence shown here is derived from an EMBL/GenBank/DDBJ whole genome shotgun (WGS) entry which is preliminary data.</text>
</comment>